<gene>
    <name evidence="5" type="ORF">OOJ09_30505</name>
</gene>
<dbReference type="PANTHER" id="PTHR43537">
    <property type="entry name" value="TRANSCRIPTIONAL REGULATOR, GNTR FAMILY"/>
    <property type="match status" value="1"/>
</dbReference>
<dbReference type="PANTHER" id="PTHR43537:SF20">
    <property type="entry name" value="HTH-TYPE TRANSCRIPTIONAL REPRESSOR GLAR"/>
    <property type="match status" value="1"/>
</dbReference>
<dbReference type="SMART" id="SM00345">
    <property type="entry name" value="HTH_GNTR"/>
    <property type="match status" value="1"/>
</dbReference>
<dbReference type="Gene3D" id="1.10.10.10">
    <property type="entry name" value="Winged helix-like DNA-binding domain superfamily/Winged helix DNA-binding domain"/>
    <property type="match status" value="1"/>
</dbReference>
<sequence length="228" mass="25637">MRSASGPTQLDTAYDRLRSDILSCRLRPGTRIHINEVAEELQVSVGAVREALSRLAAEDMAVATAQKGYSVPEVSIEELRDLTNTRIAIEEFCLRDSIAHGDIEWETELVAAYHRLQRLPEREPSDPTRLSDAWSAAHQRFHAALVAGCKSPWMLKIRGMLYVQTERYRRLSVPLRTTERDVAAEHKGIFDAVMAKDGDLTAELMRRHLTLTTEILVGSAELSETNIQ</sequence>
<organism evidence="5 6">
    <name type="scientific">Mesorhizobium qingshengii</name>
    <dbReference type="NCBI Taxonomy" id="1165689"/>
    <lineage>
        <taxon>Bacteria</taxon>
        <taxon>Pseudomonadati</taxon>
        <taxon>Pseudomonadota</taxon>
        <taxon>Alphaproteobacteria</taxon>
        <taxon>Hyphomicrobiales</taxon>
        <taxon>Phyllobacteriaceae</taxon>
        <taxon>Mesorhizobium</taxon>
    </lineage>
</organism>
<evidence type="ECO:0000256" key="1">
    <source>
        <dbReference type="ARBA" id="ARBA00023015"/>
    </source>
</evidence>
<dbReference type="SMART" id="SM00895">
    <property type="entry name" value="FCD"/>
    <property type="match status" value="1"/>
</dbReference>
<feature type="domain" description="HTH gntR-type" evidence="4">
    <location>
        <begin position="7"/>
        <end position="74"/>
    </location>
</feature>
<dbReference type="PROSITE" id="PS50949">
    <property type="entry name" value="HTH_GNTR"/>
    <property type="match status" value="1"/>
</dbReference>
<dbReference type="InterPro" id="IPR000524">
    <property type="entry name" value="Tscrpt_reg_HTH_GntR"/>
</dbReference>
<dbReference type="InterPro" id="IPR036390">
    <property type="entry name" value="WH_DNA-bd_sf"/>
</dbReference>
<dbReference type="EMBL" id="JAPFQA010000029">
    <property type="protein sequence ID" value="MCZ8548517.1"/>
    <property type="molecule type" value="Genomic_DNA"/>
</dbReference>
<keyword evidence="6" id="KW-1185">Reference proteome</keyword>
<dbReference type="RefSeq" id="WP_269908764.1">
    <property type="nucleotide sequence ID" value="NZ_JAPFQA010000029.1"/>
</dbReference>
<evidence type="ECO:0000313" key="6">
    <source>
        <dbReference type="Proteomes" id="UP001152178"/>
    </source>
</evidence>
<evidence type="ECO:0000313" key="5">
    <source>
        <dbReference type="EMBL" id="MCZ8548517.1"/>
    </source>
</evidence>
<evidence type="ECO:0000256" key="3">
    <source>
        <dbReference type="ARBA" id="ARBA00023163"/>
    </source>
</evidence>
<reference evidence="5" key="1">
    <citation type="submission" date="2022-11" db="EMBL/GenBank/DDBJ databases">
        <authorList>
            <person name="Coimbra C."/>
        </authorList>
    </citation>
    <scope>NUCLEOTIDE SEQUENCE</scope>
    <source>
        <strain evidence="5">Jales19</strain>
    </source>
</reference>
<dbReference type="InterPro" id="IPR036388">
    <property type="entry name" value="WH-like_DNA-bd_sf"/>
</dbReference>
<comment type="caution">
    <text evidence="5">The sequence shown here is derived from an EMBL/GenBank/DDBJ whole genome shotgun (WGS) entry which is preliminary data.</text>
</comment>
<dbReference type="InterPro" id="IPR011711">
    <property type="entry name" value="GntR_C"/>
</dbReference>
<evidence type="ECO:0000259" key="4">
    <source>
        <dbReference type="PROSITE" id="PS50949"/>
    </source>
</evidence>
<keyword evidence="2" id="KW-0238">DNA-binding</keyword>
<dbReference type="InterPro" id="IPR008920">
    <property type="entry name" value="TF_FadR/GntR_C"/>
</dbReference>
<proteinExistence type="predicted"/>
<dbReference type="SUPFAM" id="SSF46785">
    <property type="entry name" value="Winged helix' DNA-binding domain"/>
    <property type="match status" value="1"/>
</dbReference>
<keyword evidence="3" id="KW-0804">Transcription</keyword>
<accession>A0ABT4R3W9</accession>
<dbReference type="Pfam" id="PF00392">
    <property type="entry name" value="GntR"/>
    <property type="match status" value="1"/>
</dbReference>
<dbReference type="Gene3D" id="1.20.120.530">
    <property type="entry name" value="GntR ligand-binding domain-like"/>
    <property type="match status" value="1"/>
</dbReference>
<dbReference type="Pfam" id="PF07729">
    <property type="entry name" value="FCD"/>
    <property type="match status" value="1"/>
</dbReference>
<dbReference type="SUPFAM" id="SSF48008">
    <property type="entry name" value="GntR ligand-binding domain-like"/>
    <property type="match status" value="1"/>
</dbReference>
<keyword evidence="1" id="KW-0805">Transcription regulation</keyword>
<evidence type="ECO:0000256" key="2">
    <source>
        <dbReference type="ARBA" id="ARBA00023125"/>
    </source>
</evidence>
<name>A0ABT4R3W9_9HYPH</name>
<dbReference type="Proteomes" id="UP001152178">
    <property type="component" value="Unassembled WGS sequence"/>
</dbReference>
<protein>
    <submittedName>
        <fullName evidence="5">FCD domain-containing protein</fullName>
    </submittedName>
</protein>